<reference evidence="8 10" key="1">
    <citation type="journal article" date="2015" name="Int. J. Syst. Evol. Microbiol.">
        <title>Complete genome sequence of Salinicoccus halodurans H3B36, isolated from the Qaidam Basin in China.</title>
        <authorList>
            <person name="Jiang K."/>
            <person name="Xue Y."/>
            <person name="Ma Y."/>
        </authorList>
    </citation>
    <scope>NUCLEOTIDE SEQUENCE [LARGE SCALE GENOMIC DNA]</scope>
    <source>
        <strain evidence="8 10">H3B36</strain>
    </source>
</reference>
<dbReference type="Proteomes" id="UP000034029">
    <property type="component" value="Chromosome"/>
</dbReference>
<evidence type="ECO:0000256" key="2">
    <source>
        <dbReference type="ARBA" id="ARBA00022643"/>
    </source>
</evidence>
<dbReference type="PIRSF" id="PIRSF000337">
    <property type="entry name" value="NTA_MOA"/>
    <property type="match status" value="1"/>
</dbReference>
<dbReference type="Proteomes" id="UP000183090">
    <property type="component" value="Unassembled WGS sequence"/>
</dbReference>
<evidence type="ECO:0000256" key="4">
    <source>
        <dbReference type="ARBA" id="ARBA00023033"/>
    </source>
</evidence>
<dbReference type="NCBIfam" id="TIGR03860">
    <property type="entry name" value="FMN_nitrolo"/>
    <property type="match status" value="1"/>
</dbReference>
<feature type="binding site" evidence="6">
    <location>
        <position position="58"/>
    </location>
    <ligand>
        <name>FMN</name>
        <dbReference type="ChEBI" id="CHEBI:58210"/>
    </ligand>
</feature>
<reference evidence="9 11" key="3">
    <citation type="submission" date="2016-10" db="EMBL/GenBank/DDBJ databases">
        <authorList>
            <person name="Varghese N."/>
            <person name="Submissions S."/>
        </authorList>
    </citation>
    <scope>NUCLEOTIDE SEQUENCE [LARGE SCALE GENOMIC DNA]</scope>
    <source>
        <strain evidence="9 11">CGMCC 1.6501</strain>
    </source>
</reference>
<reference evidence="10" key="2">
    <citation type="submission" date="2015-04" db="EMBL/GenBank/DDBJ databases">
        <title>Complete genome sequence of Salinicoccus halodurans strain H3B36, isolated from the Qaidam basin of China.</title>
        <authorList>
            <person name="Ma Y."/>
            <person name="Jiang K."/>
            <person name="Xue Y."/>
        </authorList>
    </citation>
    <scope>NUCLEOTIDE SEQUENCE [LARGE SCALE GENOMIC DNA]</scope>
    <source>
        <strain evidence="10">H3B36</strain>
    </source>
</reference>
<keyword evidence="10" id="KW-1185">Reference proteome</keyword>
<dbReference type="Pfam" id="PF00296">
    <property type="entry name" value="Bac_luciferase"/>
    <property type="match status" value="1"/>
</dbReference>
<feature type="binding site" evidence="6">
    <location>
        <position position="96"/>
    </location>
    <ligand>
        <name>FMN</name>
        <dbReference type="ChEBI" id="CHEBI:58210"/>
    </ligand>
</feature>
<accession>A0A0F7HH63</accession>
<dbReference type="PANTHER" id="PTHR30011">
    <property type="entry name" value="ALKANESULFONATE MONOOXYGENASE-RELATED"/>
    <property type="match status" value="1"/>
</dbReference>
<keyword evidence="1 6" id="KW-0285">Flavoprotein</keyword>
<dbReference type="EMBL" id="CP011366">
    <property type="protein sequence ID" value="AKG72808.1"/>
    <property type="molecule type" value="Genomic_DNA"/>
</dbReference>
<dbReference type="InterPro" id="IPR011251">
    <property type="entry name" value="Luciferase-like_dom"/>
</dbReference>
<gene>
    <name evidence="8" type="ORF">AAT16_00370</name>
    <name evidence="9" type="ORF">SAMN05216235_1438</name>
</gene>
<evidence type="ECO:0000256" key="1">
    <source>
        <dbReference type="ARBA" id="ARBA00022630"/>
    </source>
</evidence>
<feature type="binding site" evidence="6">
    <location>
        <position position="150"/>
    </location>
    <ligand>
        <name>FMN</name>
        <dbReference type="ChEBI" id="CHEBI:58210"/>
    </ligand>
</feature>
<proteinExistence type="inferred from homology"/>
<evidence type="ECO:0000313" key="11">
    <source>
        <dbReference type="Proteomes" id="UP000183090"/>
    </source>
</evidence>
<comment type="similarity">
    <text evidence="5">Belongs to the NtaA/SnaA/DszA monooxygenase family.</text>
</comment>
<name>A0A0F7HH63_9STAP</name>
<dbReference type="EMBL" id="FOTB01000003">
    <property type="protein sequence ID" value="SFK74451.1"/>
    <property type="molecule type" value="Genomic_DNA"/>
</dbReference>
<feature type="binding site" evidence="6">
    <location>
        <position position="221"/>
    </location>
    <ligand>
        <name>FMN</name>
        <dbReference type="ChEBI" id="CHEBI:58210"/>
    </ligand>
</feature>
<dbReference type="KEGG" id="shv:AAT16_00370"/>
<keyword evidence="2 6" id="KW-0288">FMN</keyword>
<dbReference type="InterPro" id="IPR036661">
    <property type="entry name" value="Luciferase-like_sf"/>
</dbReference>
<dbReference type="OrthoDB" id="3265338at2"/>
<dbReference type="SUPFAM" id="SSF51679">
    <property type="entry name" value="Bacterial luciferase-like"/>
    <property type="match status" value="1"/>
</dbReference>
<evidence type="ECO:0000256" key="3">
    <source>
        <dbReference type="ARBA" id="ARBA00023002"/>
    </source>
</evidence>
<dbReference type="InterPro" id="IPR051260">
    <property type="entry name" value="Diverse_substr_monoxygenases"/>
</dbReference>
<dbReference type="AlphaFoldDB" id="A0A0F7HH63"/>
<dbReference type="Gene3D" id="3.20.20.30">
    <property type="entry name" value="Luciferase-like domain"/>
    <property type="match status" value="1"/>
</dbReference>
<evidence type="ECO:0000313" key="10">
    <source>
        <dbReference type="Proteomes" id="UP000034029"/>
    </source>
</evidence>
<evidence type="ECO:0000313" key="9">
    <source>
        <dbReference type="EMBL" id="SFK74451.1"/>
    </source>
</evidence>
<dbReference type="GO" id="GO:0004497">
    <property type="term" value="F:monooxygenase activity"/>
    <property type="evidence" value="ECO:0007669"/>
    <property type="project" value="UniProtKB-KW"/>
</dbReference>
<evidence type="ECO:0000256" key="5">
    <source>
        <dbReference type="ARBA" id="ARBA00033748"/>
    </source>
</evidence>
<evidence type="ECO:0000259" key="7">
    <source>
        <dbReference type="Pfam" id="PF00296"/>
    </source>
</evidence>
<dbReference type="PANTHER" id="PTHR30011:SF16">
    <property type="entry name" value="C2H2 FINGER DOMAIN TRANSCRIPTION FACTOR (EUROFUNG)-RELATED"/>
    <property type="match status" value="1"/>
</dbReference>
<dbReference type="GO" id="GO:0016705">
    <property type="term" value="F:oxidoreductase activity, acting on paired donors, with incorporation or reduction of molecular oxygen"/>
    <property type="evidence" value="ECO:0007669"/>
    <property type="project" value="InterPro"/>
</dbReference>
<evidence type="ECO:0000313" key="8">
    <source>
        <dbReference type="EMBL" id="AKG72808.1"/>
    </source>
</evidence>
<dbReference type="InterPro" id="IPR016215">
    <property type="entry name" value="NTA_MOA"/>
</dbReference>
<keyword evidence="4 9" id="KW-0503">Monooxygenase</keyword>
<keyword evidence="3" id="KW-0560">Oxidoreductase</keyword>
<feature type="domain" description="Luciferase-like" evidence="7">
    <location>
        <begin position="28"/>
        <end position="385"/>
    </location>
</feature>
<dbReference type="CDD" id="cd01095">
    <property type="entry name" value="Nitrilotriacetate_monoxgenase"/>
    <property type="match status" value="1"/>
</dbReference>
<sequence length="435" mass="49174">MNNSKQLNIGILMYGVGHHQAAWLEDDSSINEFTTIEYYEDLAKIAERGKFDAVFFADSQAFPADSATKLPASYFDPVVALTAMSKVTDNVGLVSTISGTFNNPFTSARQLLTLQHITKGRMGWNLVTSMTDREAQNHSIPELPERAVRYKKADEFAEVMNKLFESWSIESYNPDKENNTITKNKNIQPFNHNGENFQVKGPLTLPLRKEGKPVAMQAGASKEGVALAAKYADAVYSVSWNLRQANVYREKLNQAIKESRRPDNYIKVFPGLVTYVGKTKEEAQEKKAKLDNLLSIDTALNQLEFFIQQDTKSWKLDEKVPKLPPVEEFKGPVGRYQTVLEIIEDRNPTVRELLGYLNAGGGHLTLVGTPEEIVDELERWMNEGVADGFNLMPPTLPGSLEDFVDLVIPEMQKRGIFRRDYNGETFREMLELDKY</sequence>
<protein>
    <submittedName>
        <fullName evidence="8 9">Monooxygenase</fullName>
    </submittedName>
</protein>
<dbReference type="RefSeq" id="WP_046789004.1">
    <property type="nucleotide sequence ID" value="NZ_CP011366.1"/>
</dbReference>
<evidence type="ECO:0000256" key="6">
    <source>
        <dbReference type="PIRSR" id="PIRSR000337-1"/>
    </source>
</evidence>
<organism evidence="9 11">
    <name type="scientific">Salinicoccus halodurans</name>
    <dbReference type="NCBI Taxonomy" id="407035"/>
    <lineage>
        <taxon>Bacteria</taxon>
        <taxon>Bacillati</taxon>
        <taxon>Bacillota</taxon>
        <taxon>Bacilli</taxon>
        <taxon>Bacillales</taxon>
        <taxon>Staphylococcaceae</taxon>
        <taxon>Salinicoccus</taxon>
    </lineage>
</organism>